<feature type="region of interest" description="Disordered" evidence="9">
    <location>
        <begin position="66"/>
        <end position="96"/>
    </location>
</feature>
<dbReference type="Pfam" id="PF01764">
    <property type="entry name" value="Lipase_3"/>
    <property type="match status" value="1"/>
</dbReference>
<keyword evidence="6" id="KW-0809">Transit peptide</keyword>
<keyword evidence="3" id="KW-0150">Chloroplast</keyword>
<organism evidence="12 13">
    <name type="scientific">Musa acuminata subsp. malaccensis</name>
    <name type="common">Wild banana</name>
    <name type="synonym">Musa malaccensis</name>
    <dbReference type="NCBI Taxonomy" id="214687"/>
    <lineage>
        <taxon>Eukaryota</taxon>
        <taxon>Viridiplantae</taxon>
        <taxon>Streptophyta</taxon>
        <taxon>Embryophyta</taxon>
        <taxon>Tracheophyta</taxon>
        <taxon>Spermatophyta</taxon>
        <taxon>Magnoliopsida</taxon>
        <taxon>Liliopsida</taxon>
        <taxon>Zingiberales</taxon>
        <taxon>Musaceae</taxon>
        <taxon>Musa</taxon>
    </lineage>
</organism>
<accession>A0A804IS54</accession>
<evidence type="ECO:0000256" key="7">
    <source>
        <dbReference type="ARBA" id="ARBA00022963"/>
    </source>
</evidence>
<keyword evidence="7" id="KW-0442">Lipid degradation</keyword>
<dbReference type="Proteomes" id="UP000012960">
    <property type="component" value="Unplaced"/>
</dbReference>
<comment type="subcellular location">
    <subcellularLocation>
        <location evidence="1">Plastid</location>
        <location evidence="1">Chloroplast</location>
    </subcellularLocation>
</comment>
<dbReference type="OrthoDB" id="426718at2759"/>
<dbReference type="SUPFAM" id="SSF53474">
    <property type="entry name" value="alpha/beta-Hydrolases"/>
    <property type="match status" value="1"/>
</dbReference>
<evidence type="ECO:0000256" key="3">
    <source>
        <dbReference type="ARBA" id="ARBA00022528"/>
    </source>
</evidence>
<evidence type="ECO:0000256" key="9">
    <source>
        <dbReference type="SAM" id="MobiDB-lite"/>
    </source>
</evidence>
<dbReference type="GO" id="GO:0009507">
    <property type="term" value="C:chloroplast"/>
    <property type="evidence" value="ECO:0007669"/>
    <property type="project" value="UniProtKB-SubCell"/>
</dbReference>
<dbReference type="Gramene" id="Ma04_t21110.1">
    <property type="protein sequence ID" value="Ma04_p21110.1"/>
    <property type="gene ID" value="Ma04_g21110"/>
</dbReference>
<keyword evidence="13" id="KW-1185">Reference proteome</keyword>
<evidence type="ECO:0000313" key="13">
    <source>
        <dbReference type="Proteomes" id="UP000012960"/>
    </source>
</evidence>
<keyword evidence="8" id="KW-0443">Lipid metabolism</keyword>
<feature type="domain" description="Fungal lipase-type" evidence="10">
    <location>
        <begin position="270"/>
        <end position="420"/>
    </location>
</feature>
<dbReference type="InParanoid" id="A0A804IS54"/>
<protein>
    <submittedName>
        <fullName evidence="11">(wild Malaysian banana) hypothetical protein</fullName>
    </submittedName>
</protein>
<feature type="region of interest" description="Disordered" evidence="9">
    <location>
        <begin position="1"/>
        <end position="46"/>
    </location>
</feature>
<evidence type="ECO:0000256" key="1">
    <source>
        <dbReference type="ARBA" id="ARBA00004229"/>
    </source>
</evidence>
<reference evidence="11" key="1">
    <citation type="submission" date="2021-03" db="EMBL/GenBank/DDBJ databases">
        <authorList>
            <consortium name="Genoscope - CEA"/>
            <person name="William W."/>
        </authorList>
    </citation>
    <scope>NUCLEOTIDE SEQUENCE</scope>
    <source>
        <strain evidence="11">Doubled-haploid Pahang</strain>
    </source>
</reference>
<dbReference type="Gene3D" id="3.40.50.1820">
    <property type="entry name" value="alpha/beta hydrolase"/>
    <property type="match status" value="1"/>
</dbReference>
<comment type="similarity">
    <text evidence="2">Belongs to the AB hydrolase superfamily. Lipase family.</text>
</comment>
<dbReference type="InterPro" id="IPR029058">
    <property type="entry name" value="AB_hydrolase_fold"/>
</dbReference>
<dbReference type="EMBL" id="HG996469">
    <property type="protein sequence ID" value="CAG1842919.1"/>
    <property type="molecule type" value="Genomic_DNA"/>
</dbReference>
<evidence type="ECO:0000256" key="6">
    <source>
        <dbReference type="ARBA" id="ARBA00022946"/>
    </source>
</evidence>
<proteinExistence type="inferred from homology"/>
<dbReference type="CDD" id="cd00519">
    <property type="entry name" value="Lipase_3"/>
    <property type="match status" value="1"/>
</dbReference>
<evidence type="ECO:0000259" key="10">
    <source>
        <dbReference type="Pfam" id="PF01764"/>
    </source>
</evidence>
<dbReference type="GO" id="GO:0004620">
    <property type="term" value="F:phospholipase activity"/>
    <property type="evidence" value="ECO:0000318"/>
    <property type="project" value="GO_Central"/>
</dbReference>
<dbReference type="OMA" id="AEGHYGY"/>
<evidence type="ECO:0000313" key="11">
    <source>
        <dbReference type="EMBL" id="CAG1842919.1"/>
    </source>
</evidence>
<evidence type="ECO:0000256" key="2">
    <source>
        <dbReference type="ARBA" id="ARBA00010701"/>
    </source>
</evidence>
<dbReference type="PANTHER" id="PTHR31403">
    <property type="entry name" value="PHOSPHOLIPASE A1-IBETA2, CHLOROPLASTIC"/>
    <property type="match status" value="1"/>
</dbReference>
<dbReference type="KEGG" id="mus:103976280"/>
<dbReference type="PANTHER" id="PTHR31403:SF2">
    <property type="entry name" value="PHOSPHOLIPASE A1-IBETA2, CHLOROPLASTIC"/>
    <property type="match status" value="1"/>
</dbReference>
<evidence type="ECO:0000256" key="5">
    <source>
        <dbReference type="ARBA" id="ARBA00022801"/>
    </source>
</evidence>
<dbReference type="GO" id="GO:0016042">
    <property type="term" value="P:lipid catabolic process"/>
    <property type="evidence" value="ECO:0007669"/>
    <property type="project" value="UniProtKB-KW"/>
</dbReference>
<evidence type="ECO:0000256" key="8">
    <source>
        <dbReference type="ARBA" id="ARBA00023098"/>
    </source>
</evidence>
<dbReference type="InterPro" id="IPR002921">
    <property type="entry name" value="Fungal_lipase-type"/>
</dbReference>
<evidence type="ECO:0000256" key="4">
    <source>
        <dbReference type="ARBA" id="ARBA00022640"/>
    </source>
</evidence>
<gene>
    <name evidence="11" type="ORF">GSMUA_127140.1</name>
</gene>
<keyword evidence="4" id="KW-0934">Plastid</keyword>
<keyword evidence="5" id="KW-0378">Hydrolase</keyword>
<reference evidence="12" key="2">
    <citation type="submission" date="2021-05" db="UniProtKB">
        <authorList>
            <consortium name="EnsemblPlants"/>
        </authorList>
    </citation>
    <scope>IDENTIFICATION</scope>
    <source>
        <strain evidence="12">subsp. malaccensis</strain>
    </source>
</reference>
<dbReference type="EnsemblPlants" id="Ma04_t21110.1">
    <property type="protein sequence ID" value="Ma04_p21110.1"/>
    <property type="gene ID" value="Ma04_g21110"/>
</dbReference>
<dbReference type="AlphaFoldDB" id="A0A804IS54"/>
<dbReference type="FunCoup" id="A0A804IS54">
    <property type="interactions" value="53"/>
</dbReference>
<name>A0A804IS54_MUSAM</name>
<sequence length="531" mass="57919">MTVGTAAAGAPPRHVSPSRASLPSRHGSCLNPQSSRPASVKSSGATTAVTTSATKIHLANLDRVLLKPSPPQPTFQPELDLKQHSNNQRSGAGEKGGMMMNPFNLASLFPDLFRKQAADEIMSPPSLTRLQRLLSDSSRSSPKNFIAANWRQIHGETGWSGLLDPLDENLRRELIRYGDFVQAAYHAFHSLPSPVFPAASPSSRHRHLLLPDRFYRSTKSLFATSSLDLPDWAQPAAPQWLTQRSSCIGYVAVCDNDREVRRMGRRDVTIVLRGTATCLEWAENLRTALVPVDSEAEAAVEVGERDVPKVACGFRSLHKTAGEHVPSLATAVVEEVRRLMEVYEGEELSITVTGHSLGAALALLVADELSTCAPRVPPISVVSFGGPRVGNRAFAERLKRRGVNVLRVVNDKDVVTMVPSAAGLPHLSEEYEHVGSELRVDNRDSPYLRPDAGPACCHDLEAYLHLVDGFMGTGFGFRSDAKRSLVRLLELQRPNIKKVYLSGAQALRLNPVDVRRPVQSKDPACLVSPSV</sequence>
<evidence type="ECO:0000313" key="12">
    <source>
        <dbReference type="EnsemblPlants" id="Ma04_p21110.1"/>
    </source>
</evidence>